<proteinExistence type="inferred from homology"/>
<name>A0A507C224_9FUNG</name>
<dbReference type="GO" id="GO:0000224">
    <property type="term" value="F:peptide-N4-(N-acetyl-beta-glucosaminyl)asparagine amidase activity"/>
    <property type="evidence" value="ECO:0007669"/>
    <property type="project" value="TreeGrafter"/>
</dbReference>
<evidence type="ECO:0000313" key="6">
    <source>
        <dbReference type="EMBL" id="TPX33762.1"/>
    </source>
</evidence>
<organism evidence="6 7">
    <name type="scientific">Synchytrium microbalum</name>
    <dbReference type="NCBI Taxonomy" id="1806994"/>
    <lineage>
        <taxon>Eukaryota</taxon>
        <taxon>Fungi</taxon>
        <taxon>Fungi incertae sedis</taxon>
        <taxon>Chytridiomycota</taxon>
        <taxon>Chytridiomycota incertae sedis</taxon>
        <taxon>Chytridiomycetes</taxon>
        <taxon>Synchytriales</taxon>
        <taxon>Synchytriaceae</taxon>
        <taxon>Synchytrium</taxon>
    </lineage>
</organism>
<dbReference type="Proteomes" id="UP000319731">
    <property type="component" value="Unassembled WGS sequence"/>
</dbReference>
<evidence type="ECO:0000256" key="2">
    <source>
        <dbReference type="ARBA" id="ARBA00022723"/>
    </source>
</evidence>
<dbReference type="GO" id="GO:0005634">
    <property type="term" value="C:nucleus"/>
    <property type="evidence" value="ECO:0007669"/>
    <property type="project" value="TreeGrafter"/>
</dbReference>
<dbReference type="PANTHER" id="PTHR12143">
    <property type="entry name" value="PEPTIDE N-GLYCANASE PNGASE -RELATED"/>
    <property type="match status" value="1"/>
</dbReference>
<dbReference type="SMART" id="SM00460">
    <property type="entry name" value="TGc"/>
    <property type="match status" value="1"/>
</dbReference>
<dbReference type="InterPro" id="IPR038765">
    <property type="entry name" value="Papain-like_cys_pep_sf"/>
</dbReference>
<comment type="similarity">
    <text evidence="1">Belongs to the transglutaminase-like superfamily. PNGase family.</text>
</comment>
<dbReference type="InterPro" id="IPR050883">
    <property type="entry name" value="PNGase"/>
</dbReference>
<accession>A0A507C224</accession>
<keyword evidence="3" id="KW-0862">Zinc</keyword>
<sequence>MTSREEIDDFAWVLTQQLIVLLDEKQQERKPSARISRKKLAFRARLEKEFDRQVIYDDPSRQDIARNSIPVEQLHREARLREEADPEKDFQEELMKAMLKWYKNDFFKWVNAPECEYCNSATQSFGMASPTPEETKWQADRVELYECTVCLKLSRFPRYNNPIKLLETRRGRCGEWANVFMLLCKTMGFEVRYVADYTDHVWVEWWNERQNRWMHADCCEGEGAFDTPLMYEQGWGKKLSYAFAFGTYEAVDVIRRYTANMIDVQTRRTDVPESWLAEALRDMTNKKAQLLPESVRIDLQRRREDEQLELAQPHLRALRPEEMLGRQSGSLSWRSERGETGVNANAGSGRVKEAAKPSRSSTSLAAPLYVAGEASSSSSTGGSKDKGRDKDDDLKGRIVARVPTRAISGLSVALAGSASIAKLFKNSNSSSSSTTSTSSSKSVIQLTPPTNGLVGSAFLPSTISIAQGLVISFYSSMSSTTAGPGGLAVLFTTKSSYGGPGTGSFNIDGTDYAMAVTLGTDPCQQCGATSTTHVALYASNKKVACTTLPHDLANGRVYAIRVVLGINGQGVKVYVTRDPVENDDSQADYETVLDANDVTISVGTATGGKVGFVGNAGEVSRRVQVFDITAARLA</sequence>
<dbReference type="EMBL" id="QEAO01000018">
    <property type="protein sequence ID" value="TPX33762.1"/>
    <property type="molecule type" value="Genomic_DNA"/>
</dbReference>
<reference evidence="6 7" key="1">
    <citation type="journal article" date="2019" name="Sci. Rep.">
        <title>Comparative genomics of chytrid fungi reveal insights into the obligate biotrophic and pathogenic lifestyle of Synchytrium endobioticum.</title>
        <authorList>
            <person name="van de Vossenberg B.T.L.H."/>
            <person name="Warris S."/>
            <person name="Nguyen H.D.T."/>
            <person name="van Gent-Pelzer M.P.E."/>
            <person name="Joly D.L."/>
            <person name="van de Geest H.C."/>
            <person name="Bonants P.J.M."/>
            <person name="Smith D.S."/>
            <person name="Levesque C.A."/>
            <person name="van der Lee T.A.J."/>
        </authorList>
    </citation>
    <scope>NUCLEOTIDE SEQUENCE [LARGE SCALE GENOMIC DNA]</scope>
    <source>
        <strain evidence="6 7">JEL517</strain>
    </source>
</reference>
<dbReference type="AlphaFoldDB" id="A0A507C224"/>
<dbReference type="FunFam" id="2.20.25.10:FF:000011">
    <property type="entry name" value="peptide-N(4)-(N-acetyl-beta- glucosaminyl)asparagine amidase"/>
    <property type="match status" value="1"/>
</dbReference>
<dbReference type="GO" id="GO:0046872">
    <property type="term" value="F:metal ion binding"/>
    <property type="evidence" value="ECO:0007669"/>
    <property type="project" value="UniProtKB-KW"/>
</dbReference>
<dbReference type="GO" id="GO:0006516">
    <property type="term" value="P:glycoprotein catabolic process"/>
    <property type="evidence" value="ECO:0007669"/>
    <property type="project" value="TreeGrafter"/>
</dbReference>
<dbReference type="Gene3D" id="2.20.25.10">
    <property type="match status" value="1"/>
</dbReference>
<keyword evidence="2" id="KW-0479">Metal-binding</keyword>
<feature type="domain" description="Transglutaminase-like" evidence="5">
    <location>
        <begin position="165"/>
        <end position="220"/>
    </location>
</feature>
<dbReference type="STRING" id="1806994.A0A507C224"/>
<dbReference type="OrthoDB" id="409136at2759"/>
<keyword evidence="7" id="KW-1185">Reference proteome</keyword>
<dbReference type="SUPFAM" id="SSF54001">
    <property type="entry name" value="Cysteine proteinases"/>
    <property type="match status" value="1"/>
</dbReference>
<protein>
    <recommendedName>
        <fullName evidence="5">Transglutaminase-like domain-containing protein</fullName>
    </recommendedName>
</protein>
<dbReference type="InterPro" id="IPR013320">
    <property type="entry name" value="ConA-like_dom_sf"/>
</dbReference>
<dbReference type="InterPro" id="IPR002931">
    <property type="entry name" value="Transglutaminase-like"/>
</dbReference>
<evidence type="ECO:0000256" key="4">
    <source>
        <dbReference type="SAM" id="MobiDB-lite"/>
    </source>
</evidence>
<comment type="caution">
    <text evidence="6">The sequence shown here is derived from an EMBL/GenBank/DDBJ whole genome shotgun (WGS) entry which is preliminary data.</text>
</comment>
<dbReference type="Pfam" id="PF01841">
    <property type="entry name" value="Transglut_core"/>
    <property type="match status" value="1"/>
</dbReference>
<evidence type="ECO:0000256" key="1">
    <source>
        <dbReference type="ARBA" id="ARBA00009390"/>
    </source>
</evidence>
<dbReference type="GO" id="GO:0005829">
    <property type="term" value="C:cytosol"/>
    <property type="evidence" value="ECO:0007669"/>
    <property type="project" value="TreeGrafter"/>
</dbReference>
<dbReference type="Gene3D" id="2.60.120.200">
    <property type="match status" value="1"/>
</dbReference>
<evidence type="ECO:0000256" key="3">
    <source>
        <dbReference type="ARBA" id="ARBA00022833"/>
    </source>
</evidence>
<feature type="region of interest" description="Disordered" evidence="4">
    <location>
        <begin position="319"/>
        <end position="397"/>
    </location>
</feature>
<dbReference type="GeneID" id="42004681"/>
<feature type="compositionally biased region" description="Basic and acidic residues" evidence="4">
    <location>
        <begin position="383"/>
        <end position="396"/>
    </location>
</feature>
<dbReference type="Gene3D" id="3.10.620.30">
    <property type="match status" value="1"/>
</dbReference>
<evidence type="ECO:0000313" key="7">
    <source>
        <dbReference type="Proteomes" id="UP000319731"/>
    </source>
</evidence>
<dbReference type="SUPFAM" id="SSF49899">
    <property type="entry name" value="Concanavalin A-like lectins/glucanases"/>
    <property type="match status" value="1"/>
</dbReference>
<dbReference type="RefSeq" id="XP_031024679.1">
    <property type="nucleotide sequence ID" value="XM_031169384.1"/>
</dbReference>
<gene>
    <name evidence="6" type="ORF">SmJEL517_g03456</name>
</gene>
<evidence type="ECO:0000259" key="5">
    <source>
        <dbReference type="SMART" id="SM00460"/>
    </source>
</evidence>
<dbReference type="PANTHER" id="PTHR12143:SF19">
    <property type="entry name" value="PEPTIDE-N(4)-(N-ACETYL-BETA-GLUCOSAMINYL)ASPARAGINE AMIDASE"/>
    <property type="match status" value="1"/>
</dbReference>